<dbReference type="HOGENOM" id="CLU_701973_0_0_6"/>
<gene>
    <name evidence="3" type="ordered locus">XC_2668</name>
</gene>
<reference evidence="3 4" key="1">
    <citation type="journal article" date="2005" name="Genome Res.">
        <title>Comparative and functional genomic analyses of the pathogenicity of phytopathogen Xanthomonas campestris pv. campestris.</title>
        <authorList>
            <person name="Qian W."/>
            <person name="Jia Y."/>
            <person name="Ren S.X."/>
            <person name="He Y.Q."/>
            <person name="Feng J.X."/>
            <person name="Lu L.F."/>
            <person name="Sun Q."/>
            <person name="Ying G."/>
            <person name="Tang D.J."/>
            <person name="Tang H."/>
            <person name="Wu W."/>
            <person name="Hao P."/>
            <person name="Wang L."/>
            <person name="Jiang B.L."/>
            <person name="Zeng S."/>
            <person name="Gu W.Y."/>
            <person name="Lu G."/>
            <person name="Rong L."/>
            <person name="Tian Y."/>
            <person name="Yao Z."/>
            <person name="Fu G."/>
            <person name="Chen B."/>
            <person name="Fang R."/>
            <person name="Qiang B."/>
            <person name="Chen Z."/>
            <person name="Zhao G.P."/>
            <person name="Tang J.L."/>
            <person name="He C."/>
        </authorList>
    </citation>
    <scope>NUCLEOTIDE SEQUENCE [LARGE SCALE GENOMIC DNA]</scope>
    <source>
        <strain evidence="3 4">8004</strain>
    </source>
</reference>
<organism evidence="3 4">
    <name type="scientific">Xanthomonas campestris pv. campestris (strain 8004)</name>
    <dbReference type="NCBI Taxonomy" id="314565"/>
    <lineage>
        <taxon>Bacteria</taxon>
        <taxon>Pseudomonadati</taxon>
        <taxon>Pseudomonadota</taxon>
        <taxon>Gammaproteobacteria</taxon>
        <taxon>Lysobacterales</taxon>
        <taxon>Lysobacteraceae</taxon>
        <taxon>Xanthomonas</taxon>
    </lineage>
</organism>
<dbReference type="InterPro" id="IPR000801">
    <property type="entry name" value="Esterase-like"/>
</dbReference>
<dbReference type="PANTHER" id="PTHR40841">
    <property type="entry name" value="SIDEROPHORE TRIACETYLFUSARININE C ESTERASE"/>
    <property type="match status" value="1"/>
</dbReference>
<dbReference type="InterPro" id="IPR052558">
    <property type="entry name" value="Siderophore_Hydrolase_D"/>
</dbReference>
<sequence>MACCVAGSAFLAGFEAQCMRSHRYAVSGTRPRGGRPSARLGRSVLDARSPFYRFETFEVGDGHGGRWRMRIGIPRTRPPRRGFPALWMLDGNRALAQFDHTWLQGLAAAPTPWVLVFVGPDNDLLVDLPRRAHDYTFQPADHPFLAAPTAPPGPVGGGADALLEVLAGQAMPALTRRVPLDRERQALWGHSLAGLFVLHALYSGRRPFAEYAAASPSLWWSQGALLGDPEQRFSREGAGARHAPVAVSRRCRTGRVHRSACPAGSTPCRLVGGHCRRARRCRRTPGRAPGNGAAVGGALPGISRIAACGSVPRRTAGRAATTCGPAGAWPPAAPVLNRAGRHGLRGGHAGRACPAILAINRSLRVLPPAPCQPGAKPSQTRPDGACCAVDRDL</sequence>
<evidence type="ECO:0000256" key="1">
    <source>
        <dbReference type="ARBA" id="ARBA00005622"/>
    </source>
</evidence>
<dbReference type="InterPro" id="IPR029058">
    <property type="entry name" value="AB_hydrolase_fold"/>
</dbReference>
<dbReference type="EMBL" id="CP000050">
    <property type="protein sequence ID" value="AAY49717.1"/>
    <property type="molecule type" value="Genomic_DNA"/>
</dbReference>
<dbReference type="Proteomes" id="UP000000420">
    <property type="component" value="Chromosome"/>
</dbReference>
<evidence type="ECO:0000256" key="2">
    <source>
        <dbReference type="ARBA" id="ARBA00022801"/>
    </source>
</evidence>
<evidence type="ECO:0000313" key="4">
    <source>
        <dbReference type="Proteomes" id="UP000000420"/>
    </source>
</evidence>
<proteinExistence type="inferred from homology"/>
<dbReference type="AlphaFoldDB" id="A0A0H2XAG1"/>
<dbReference type="PANTHER" id="PTHR40841:SF2">
    <property type="entry name" value="SIDEROPHORE-DEGRADING ESTERASE (EUROFUNG)"/>
    <property type="match status" value="1"/>
</dbReference>
<dbReference type="SUPFAM" id="SSF53474">
    <property type="entry name" value="alpha/beta-Hydrolases"/>
    <property type="match status" value="1"/>
</dbReference>
<name>A0A0H2XAG1_XANC8</name>
<comment type="similarity">
    <text evidence="1">Belongs to the esterase D family.</text>
</comment>
<accession>A0A0H2XAG1</accession>
<dbReference type="KEGG" id="xcb:XC_2668"/>
<dbReference type="Pfam" id="PF00756">
    <property type="entry name" value="Esterase"/>
    <property type="match status" value="1"/>
</dbReference>
<dbReference type="Gene3D" id="3.40.50.1820">
    <property type="entry name" value="alpha/beta hydrolase"/>
    <property type="match status" value="1"/>
</dbReference>
<protein>
    <recommendedName>
        <fullName evidence="5">Alpha/beta hydrolase</fullName>
    </recommendedName>
</protein>
<keyword evidence="2" id="KW-0378">Hydrolase</keyword>
<evidence type="ECO:0008006" key="5">
    <source>
        <dbReference type="Google" id="ProtNLM"/>
    </source>
</evidence>
<evidence type="ECO:0000313" key="3">
    <source>
        <dbReference type="EMBL" id="AAY49717.1"/>
    </source>
</evidence>
<dbReference type="GO" id="GO:0016788">
    <property type="term" value="F:hydrolase activity, acting on ester bonds"/>
    <property type="evidence" value="ECO:0007669"/>
    <property type="project" value="TreeGrafter"/>
</dbReference>